<feature type="coiled-coil region" evidence="7">
    <location>
        <begin position="13"/>
        <end position="43"/>
    </location>
</feature>
<keyword evidence="4" id="KW-0808">Transferase</keyword>
<dbReference type="GO" id="GO:0000155">
    <property type="term" value="F:phosphorelay sensor kinase activity"/>
    <property type="evidence" value="ECO:0007669"/>
    <property type="project" value="InterPro"/>
</dbReference>
<dbReference type="AlphaFoldDB" id="A0A955LW72"/>
<dbReference type="PANTHER" id="PTHR43711:SF26">
    <property type="entry name" value="SENSOR HISTIDINE KINASE RCSC"/>
    <property type="match status" value="1"/>
</dbReference>
<dbReference type="InterPro" id="IPR005467">
    <property type="entry name" value="His_kinase_dom"/>
</dbReference>
<evidence type="ECO:0000256" key="3">
    <source>
        <dbReference type="ARBA" id="ARBA00022553"/>
    </source>
</evidence>
<dbReference type="InterPro" id="IPR003594">
    <property type="entry name" value="HATPase_dom"/>
</dbReference>
<keyword evidence="6" id="KW-0902">Two-component regulatory system</keyword>
<evidence type="ECO:0000256" key="6">
    <source>
        <dbReference type="ARBA" id="ARBA00023012"/>
    </source>
</evidence>
<feature type="non-terminal residue" evidence="9">
    <location>
        <position position="1"/>
    </location>
</feature>
<dbReference type="InterPro" id="IPR036097">
    <property type="entry name" value="HisK_dim/P_sf"/>
</dbReference>
<sequence>LVSFGGILLIKSVKKEVEQREQLEELTNKLEAANERLKELDKLKSEFVSIASHQLRSPLTAIRGYASLIIDGTYGKIPQKAMEAIERISESAKNMAYSIEDYLNVSRIESGNMKYNKADFNLRDEAEKIADDLRPQAIQKGLGLIFRTDLKSQGVINADIGKVIQIIQNLINNAIKYTPQGSIKVLVRDDVVRKKIYIDIEDTGVGIPQASIDHLFGKFERATNANSANIHGTGLGLFVAHQMATQMGGNITAQSEGEGKGSVFTIEFPLAM</sequence>
<comment type="catalytic activity">
    <reaction evidence="1">
        <text>ATP + protein L-histidine = ADP + protein N-phospho-L-histidine.</text>
        <dbReference type="EC" id="2.7.13.3"/>
    </reaction>
</comment>
<evidence type="ECO:0000256" key="5">
    <source>
        <dbReference type="ARBA" id="ARBA00022777"/>
    </source>
</evidence>
<dbReference type="PRINTS" id="PR00344">
    <property type="entry name" value="BCTRLSENSOR"/>
</dbReference>
<dbReference type="Gene3D" id="3.30.565.10">
    <property type="entry name" value="Histidine kinase-like ATPase, C-terminal domain"/>
    <property type="match status" value="1"/>
</dbReference>
<keyword evidence="3" id="KW-0597">Phosphoprotein</keyword>
<reference evidence="9" key="2">
    <citation type="journal article" date="2021" name="Microbiome">
        <title>Successional dynamics and alternative stable states in a saline activated sludge microbial community over 9 years.</title>
        <authorList>
            <person name="Wang Y."/>
            <person name="Ye J."/>
            <person name="Ju F."/>
            <person name="Liu L."/>
            <person name="Boyd J.A."/>
            <person name="Deng Y."/>
            <person name="Parks D.H."/>
            <person name="Jiang X."/>
            <person name="Yin X."/>
            <person name="Woodcroft B.J."/>
            <person name="Tyson G.W."/>
            <person name="Hugenholtz P."/>
            <person name="Polz M.F."/>
            <person name="Zhang T."/>
        </authorList>
    </citation>
    <scope>NUCLEOTIDE SEQUENCE</scope>
    <source>
        <strain evidence="9">HKST-UBA02</strain>
    </source>
</reference>
<keyword evidence="5 9" id="KW-0418">Kinase</keyword>
<dbReference type="PROSITE" id="PS50109">
    <property type="entry name" value="HIS_KIN"/>
    <property type="match status" value="1"/>
</dbReference>
<dbReference type="SUPFAM" id="SSF47384">
    <property type="entry name" value="Homodimeric domain of signal transducing histidine kinase"/>
    <property type="match status" value="1"/>
</dbReference>
<dbReference type="CDD" id="cd00082">
    <property type="entry name" value="HisKA"/>
    <property type="match status" value="1"/>
</dbReference>
<feature type="domain" description="Histidine kinase" evidence="8">
    <location>
        <begin position="50"/>
        <end position="272"/>
    </location>
</feature>
<evidence type="ECO:0000259" key="8">
    <source>
        <dbReference type="PROSITE" id="PS50109"/>
    </source>
</evidence>
<dbReference type="InterPro" id="IPR050736">
    <property type="entry name" value="Sensor_HK_Regulatory"/>
</dbReference>
<dbReference type="SUPFAM" id="SSF55874">
    <property type="entry name" value="ATPase domain of HSP90 chaperone/DNA topoisomerase II/histidine kinase"/>
    <property type="match status" value="1"/>
</dbReference>
<dbReference type="Pfam" id="PF00512">
    <property type="entry name" value="HisKA"/>
    <property type="match status" value="1"/>
</dbReference>
<keyword evidence="7" id="KW-0175">Coiled coil</keyword>
<dbReference type="InterPro" id="IPR036890">
    <property type="entry name" value="HATPase_C_sf"/>
</dbReference>
<dbReference type="SMART" id="SM00387">
    <property type="entry name" value="HATPase_c"/>
    <property type="match status" value="1"/>
</dbReference>
<accession>A0A955LW72</accession>
<dbReference type="PANTHER" id="PTHR43711">
    <property type="entry name" value="TWO-COMPONENT HISTIDINE KINASE"/>
    <property type="match status" value="1"/>
</dbReference>
<dbReference type="Pfam" id="PF02518">
    <property type="entry name" value="HATPase_c"/>
    <property type="match status" value="1"/>
</dbReference>
<evidence type="ECO:0000256" key="7">
    <source>
        <dbReference type="SAM" id="Coils"/>
    </source>
</evidence>
<reference evidence="9" key="1">
    <citation type="submission" date="2020-04" db="EMBL/GenBank/DDBJ databases">
        <authorList>
            <person name="Zhang T."/>
        </authorList>
    </citation>
    <scope>NUCLEOTIDE SEQUENCE</scope>
    <source>
        <strain evidence="9">HKST-UBA02</strain>
    </source>
</reference>
<dbReference type="EC" id="2.7.13.3" evidence="2"/>
<name>A0A955LW72_UNCKA</name>
<dbReference type="EMBL" id="JAGQKY010000142">
    <property type="protein sequence ID" value="MCA9397786.1"/>
    <property type="molecule type" value="Genomic_DNA"/>
</dbReference>
<evidence type="ECO:0000256" key="4">
    <source>
        <dbReference type="ARBA" id="ARBA00022679"/>
    </source>
</evidence>
<dbReference type="InterPro" id="IPR004358">
    <property type="entry name" value="Sig_transdc_His_kin-like_C"/>
</dbReference>
<comment type="caution">
    <text evidence="9">The sequence shown here is derived from an EMBL/GenBank/DDBJ whole genome shotgun (WGS) entry which is preliminary data.</text>
</comment>
<dbReference type="InterPro" id="IPR003661">
    <property type="entry name" value="HisK_dim/P_dom"/>
</dbReference>
<dbReference type="FunFam" id="3.30.565.10:FF:000006">
    <property type="entry name" value="Sensor histidine kinase WalK"/>
    <property type="match status" value="1"/>
</dbReference>
<gene>
    <name evidence="9" type="ORF">KC573_03070</name>
</gene>
<organism evidence="9 10">
    <name type="scientific">candidate division WWE3 bacterium</name>
    <dbReference type="NCBI Taxonomy" id="2053526"/>
    <lineage>
        <taxon>Bacteria</taxon>
        <taxon>Katanobacteria</taxon>
    </lineage>
</organism>
<protein>
    <recommendedName>
        <fullName evidence="2">histidine kinase</fullName>
        <ecNumber evidence="2">2.7.13.3</ecNumber>
    </recommendedName>
</protein>
<dbReference type="Gene3D" id="1.10.287.130">
    <property type="match status" value="1"/>
</dbReference>
<proteinExistence type="predicted"/>
<evidence type="ECO:0000313" key="10">
    <source>
        <dbReference type="Proteomes" id="UP000699691"/>
    </source>
</evidence>
<evidence type="ECO:0000313" key="9">
    <source>
        <dbReference type="EMBL" id="MCA9397786.1"/>
    </source>
</evidence>
<evidence type="ECO:0000256" key="1">
    <source>
        <dbReference type="ARBA" id="ARBA00000085"/>
    </source>
</evidence>
<dbReference type="SMART" id="SM00388">
    <property type="entry name" value="HisKA"/>
    <property type="match status" value="1"/>
</dbReference>
<evidence type="ECO:0000256" key="2">
    <source>
        <dbReference type="ARBA" id="ARBA00012438"/>
    </source>
</evidence>
<dbReference type="Proteomes" id="UP000699691">
    <property type="component" value="Unassembled WGS sequence"/>
</dbReference>